<dbReference type="VEuPathDB" id="FungiDB:PV08_05120"/>
<gene>
    <name evidence="3" type="ORF">PV08_05120</name>
</gene>
<evidence type="ECO:0000256" key="2">
    <source>
        <dbReference type="ARBA" id="ARBA00023242"/>
    </source>
</evidence>
<dbReference type="EMBL" id="KN847494">
    <property type="protein sequence ID" value="KIW17925.1"/>
    <property type="molecule type" value="Genomic_DNA"/>
</dbReference>
<evidence type="ECO:0000313" key="4">
    <source>
        <dbReference type="Proteomes" id="UP000053328"/>
    </source>
</evidence>
<evidence type="ECO:0000313" key="3">
    <source>
        <dbReference type="EMBL" id="KIW17925.1"/>
    </source>
</evidence>
<keyword evidence="2" id="KW-0539">Nucleus</keyword>
<protein>
    <recommendedName>
        <fullName evidence="5">Transcription factor domain-containing protein</fullName>
    </recommendedName>
</protein>
<dbReference type="RefSeq" id="XP_016238141.1">
    <property type="nucleotide sequence ID" value="XM_016379464.1"/>
</dbReference>
<organism evidence="3 4">
    <name type="scientific">Exophiala spinifera</name>
    <dbReference type="NCBI Taxonomy" id="91928"/>
    <lineage>
        <taxon>Eukaryota</taxon>
        <taxon>Fungi</taxon>
        <taxon>Dikarya</taxon>
        <taxon>Ascomycota</taxon>
        <taxon>Pezizomycotina</taxon>
        <taxon>Eurotiomycetes</taxon>
        <taxon>Chaetothyriomycetidae</taxon>
        <taxon>Chaetothyriales</taxon>
        <taxon>Herpotrichiellaceae</taxon>
        <taxon>Exophiala</taxon>
    </lineage>
</organism>
<dbReference type="InterPro" id="IPR021858">
    <property type="entry name" value="Fun_TF"/>
</dbReference>
<dbReference type="PANTHER" id="PTHR37534">
    <property type="entry name" value="TRANSCRIPTIONAL ACTIVATOR PROTEIN UGA3"/>
    <property type="match status" value="1"/>
</dbReference>
<proteinExistence type="predicted"/>
<dbReference type="Pfam" id="PF11951">
    <property type="entry name" value="Fungal_trans_2"/>
    <property type="match status" value="1"/>
</dbReference>
<name>A0A0D2BH27_9EURO</name>
<sequence>MYIPVSNDPFNVIHVNPVSVERSSESWFDHHGLALGNGVKPESLEFPAAIGNLQQCKSSDLSMTAHASEVSDWQYLYKMPPTRARTPLHTFSVVRTISQDPTINRLMENYARNIANVLPALRHSDNPDSTIYFPKAINGASNVSPSLSSMRFSRLRHFKGAYSERESYFDVMARNLRAKAFASLRKALPASCQDRKSLPQHDQSASPYRESVLSAMLTLVTMDVMEGSMSEYWIHLGGIGKMAQHLSSGTKDSRINLQLVTIACFLSTLAKTTATDLPSLPWTGELGSTSNSRTSGYGTGYGLEFTYGITPVLVNYIERIVTLAQHFSYYATNDTPVVPPSLITSCLDLSNDLSDRSIESESLSNFFSGEDSETNLTLLLAKHHIIAFAHALRLYFHTRLLPWSPADMALCADRVASHLVEIEKLKAVAGYDFNSSATIAWPGFVTSCEAVNSTPRQVWRRW</sequence>
<dbReference type="HOGENOM" id="CLU_591879_0_0_1"/>
<dbReference type="AlphaFoldDB" id="A0A0D2BH27"/>
<evidence type="ECO:0000256" key="1">
    <source>
        <dbReference type="ARBA" id="ARBA00004123"/>
    </source>
</evidence>
<dbReference type="Proteomes" id="UP000053328">
    <property type="component" value="Unassembled WGS sequence"/>
</dbReference>
<evidence type="ECO:0008006" key="5">
    <source>
        <dbReference type="Google" id="ProtNLM"/>
    </source>
</evidence>
<dbReference type="GeneID" id="27332203"/>
<keyword evidence="4" id="KW-1185">Reference proteome</keyword>
<comment type="subcellular location">
    <subcellularLocation>
        <location evidence="1">Nucleus</location>
    </subcellularLocation>
</comment>
<dbReference type="GO" id="GO:0005634">
    <property type="term" value="C:nucleus"/>
    <property type="evidence" value="ECO:0007669"/>
    <property type="project" value="UniProtKB-SubCell"/>
</dbReference>
<reference evidence="3 4" key="1">
    <citation type="submission" date="2015-01" db="EMBL/GenBank/DDBJ databases">
        <title>The Genome Sequence of Exophiala spinifera CBS89968.</title>
        <authorList>
            <consortium name="The Broad Institute Genomics Platform"/>
            <person name="Cuomo C."/>
            <person name="de Hoog S."/>
            <person name="Gorbushina A."/>
            <person name="Stielow B."/>
            <person name="Teixiera M."/>
            <person name="Abouelleil A."/>
            <person name="Chapman S.B."/>
            <person name="Priest M."/>
            <person name="Young S.K."/>
            <person name="Wortman J."/>
            <person name="Nusbaum C."/>
            <person name="Birren B."/>
        </authorList>
    </citation>
    <scope>NUCLEOTIDE SEQUENCE [LARGE SCALE GENOMIC DNA]</scope>
    <source>
        <strain evidence="3 4">CBS 89968</strain>
    </source>
</reference>
<dbReference type="OrthoDB" id="4151057at2759"/>
<dbReference type="PANTHER" id="PTHR37534:SF46">
    <property type="entry name" value="ZN(II)2CYS6 TRANSCRIPTION FACTOR (EUROFUNG)"/>
    <property type="match status" value="1"/>
</dbReference>
<dbReference type="STRING" id="91928.A0A0D2BH27"/>
<accession>A0A0D2BH27</accession>